<dbReference type="AlphaFoldDB" id="A0A3N2Q2Z5"/>
<dbReference type="GeneID" id="39582450"/>
<reference evidence="1 2" key="1">
    <citation type="journal article" date="2018" name="Mol. Ecol.">
        <title>The obligate alkalophilic soda-lake fungus Sodiomyces alkalinus has shifted to a protein diet.</title>
        <authorList>
            <person name="Grum-Grzhimaylo A.A."/>
            <person name="Falkoski D.L."/>
            <person name="van den Heuvel J."/>
            <person name="Valero-Jimenez C.A."/>
            <person name="Min B."/>
            <person name="Choi I.G."/>
            <person name="Lipzen A."/>
            <person name="Daum C.G."/>
            <person name="Aanen D.K."/>
            <person name="Tsang A."/>
            <person name="Henrissat B."/>
            <person name="Bilanenko E.N."/>
            <person name="de Vries R.P."/>
            <person name="van Kan J.A.L."/>
            <person name="Grigoriev I.V."/>
            <person name="Debets A.J.M."/>
        </authorList>
    </citation>
    <scope>NUCLEOTIDE SEQUENCE [LARGE SCALE GENOMIC DNA]</scope>
    <source>
        <strain evidence="1 2">F11</strain>
    </source>
</reference>
<accession>A0A3N2Q2Z5</accession>
<gene>
    <name evidence="1" type="ORF">SODALDRAFT_357145</name>
</gene>
<sequence>MPYMFVQILNRHAPKVIEQPALSDLDKNGTGLSLNLMFGLELERQMDAKREEGLLRAWKIQYNWYDQPRAVISPATDTSYRNLSSESVLVPALDHKDTGPPFASRERSGICASLHPPDYSAAVRSCSGGPAPAFVHMGVEFAGQPLTLPVTVIFQPWLVDQVEHNNMSPTGVGPLLESSLVLASLLRRTVVAHGQLAFSQFSTVIGSGSLLFALVTTWSAPPFPGHDNTDTCADALTILQLHPIHPTTDGLSHSGPKAMFMGDEEHDQGPRVLQRNIIHNLALDAIR</sequence>
<dbReference type="RefSeq" id="XP_028468926.1">
    <property type="nucleotide sequence ID" value="XM_028613972.1"/>
</dbReference>
<evidence type="ECO:0000313" key="2">
    <source>
        <dbReference type="Proteomes" id="UP000272025"/>
    </source>
</evidence>
<dbReference type="EMBL" id="ML119052">
    <property type="protein sequence ID" value="ROT41120.1"/>
    <property type="molecule type" value="Genomic_DNA"/>
</dbReference>
<keyword evidence="2" id="KW-1185">Reference proteome</keyword>
<name>A0A3N2Q2Z5_SODAK</name>
<proteinExistence type="predicted"/>
<dbReference type="Proteomes" id="UP000272025">
    <property type="component" value="Unassembled WGS sequence"/>
</dbReference>
<organism evidence="1 2">
    <name type="scientific">Sodiomyces alkalinus (strain CBS 110278 / VKM F-3762 / F11)</name>
    <name type="common">Alkaliphilic filamentous fungus</name>
    <dbReference type="NCBI Taxonomy" id="1314773"/>
    <lineage>
        <taxon>Eukaryota</taxon>
        <taxon>Fungi</taxon>
        <taxon>Dikarya</taxon>
        <taxon>Ascomycota</taxon>
        <taxon>Pezizomycotina</taxon>
        <taxon>Sordariomycetes</taxon>
        <taxon>Hypocreomycetidae</taxon>
        <taxon>Glomerellales</taxon>
        <taxon>Plectosphaerellaceae</taxon>
        <taxon>Sodiomyces</taxon>
    </lineage>
</organism>
<evidence type="ECO:0000313" key="1">
    <source>
        <dbReference type="EMBL" id="ROT41120.1"/>
    </source>
</evidence>
<protein>
    <submittedName>
        <fullName evidence="1">Uncharacterized protein</fullName>
    </submittedName>
</protein>